<protein>
    <submittedName>
        <fullName evidence="1">Methyltransferase family protein</fullName>
    </submittedName>
</protein>
<dbReference type="Gene3D" id="3.40.50.150">
    <property type="entry name" value="Vaccinia Virus protein VP39"/>
    <property type="match status" value="1"/>
</dbReference>
<sequence>MDNSELSRTLDTNKKQAEFYNTKKKNLPTRIWSSIREKTLHGIRKDLNIQQDFHDLHKIWFGELKGKKVLDLGCYAGNHHSRYLAENSKQYLGLDLSKVGIDILNKNLAHIPSGVGVVQDFLSESFTEKDFDLIYAYGVLHHFENIDLLISKLNEKLADKGQIISYDPLQTSTPIWLIRKLYRPFQSDAAWEWPFSRKTLLKFDKHFDILEKRGVLGHAKWFFILNLLPIPQEKKLKIGKSLHKKDWENSNTSMSHLFTCMQLTMHMQKRGS</sequence>
<dbReference type="PANTHER" id="PTHR43861:SF6">
    <property type="entry name" value="METHYLTRANSFERASE TYPE 11"/>
    <property type="match status" value="1"/>
</dbReference>
<evidence type="ECO:0000313" key="1">
    <source>
        <dbReference type="EMBL" id="RAJ25214.1"/>
    </source>
</evidence>
<comment type="caution">
    <text evidence="1">The sequence shown here is derived from an EMBL/GenBank/DDBJ whole genome shotgun (WGS) entry which is preliminary data.</text>
</comment>
<dbReference type="SUPFAM" id="SSF53335">
    <property type="entry name" value="S-adenosyl-L-methionine-dependent methyltransferases"/>
    <property type="match status" value="1"/>
</dbReference>
<dbReference type="Pfam" id="PF13489">
    <property type="entry name" value="Methyltransf_23"/>
    <property type="match status" value="1"/>
</dbReference>
<dbReference type="Proteomes" id="UP000248987">
    <property type="component" value="Unassembled WGS sequence"/>
</dbReference>
<organism evidence="1 2">
    <name type="scientific">Gelidibacter algens</name>
    <dbReference type="NCBI Taxonomy" id="49280"/>
    <lineage>
        <taxon>Bacteria</taxon>
        <taxon>Pseudomonadati</taxon>
        <taxon>Bacteroidota</taxon>
        <taxon>Flavobacteriia</taxon>
        <taxon>Flavobacteriales</taxon>
        <taxon>Flavobacteriaceae</taxon>
        <taxon>Gelidibacter</taxon>
    </lineage>
</organism>
<dbReference type="OrthoDB" id="9770553at2"/>
<keyword evidence="1" id="KW-0808">Transferase</keyword>
<accession>A0A327SBB1</accession>
<gene>
    <name evidence="1" type="ORF">LX77_01516</name>
</gene>
<evidence type="ECO:0000313" key="2">
    <source>
        <dbReference type="Proteomes" id="UP000248987"/>
    </source>
</evidence>
<dbReference type="EMBL" id="QLLQ01000004">
    <property type="protein sequence ID" value="RAJ25214.1"/>
    <property type="molecule type" value="Genomic_DNA"/>
</dbReference>
<name>A0A327SBB1_9FLAO</name>
<dbReference type="CDD" id="cd02440">
    <property type="entry name" value="AdoMet_MTases"/>
    <property type="match status" value="1"/>
</dbReference>
<reference evidence="1 2" key="1">
    <citation type="submission" date="2018-06" db="EMBL/GenBank/DDBJ databases">
        <title>Genomic Encyclopedia of Archaeal and Bacterial Type Strains, Phase II (KMG-II): from individual species to whole genera.</title>
        <authorList>
            <person name="Goeker M."/>
        </authorList>
    </citation>
    <scope>NUCLEOTIDE SEQUENCE [LARGE SCALE GENOMIC DNA]</scope>
    <source>
        <strain evidence="1 2">DSM 12408</strain>
    </source>
</reference>
<keyword evidence="1" id="KW-0489">Methyltransferase</keyword>
<proteinExistence type="predicted"/>
<dbReference type="GO" id="GO:0008168">
    <property type="term" value="F:methyltransferase activity"/>
    <property type="evidence" value="ECO:0007669"/>
    <property type="project" value="UniProtKB-KW"/>
</dbReference>
<dbReference type="PANTHER" id="PTHR43861">
    <property type="entry name" value="TRANS-ACONITATE 2-METHYLTRANSFERASE-RELATED"/>
    <property type="match status" value="1"/>
</dbReference>
<dbReference type="AlphaFoldDB" id="A0A327SBB1"/>
<keyword evidence="2" id="KW-1185">Reference proteome</keyword>
<dbReference type="GO" id="GO:0032259">
    <property type="term" value="P:methylation"/>
    <property type="evidence" value="ECO:0007669"/>
    <property type="project" value="UniProtKB-KW"/>
</dbReference>
<dbReference type="InterPro" id="IPR029063">
    <property type="entry name" value="SAM-dependent_MTases_sf"/>
</dbReference>